<evidence type="ECO:0000313" key="7">
    <source>
        <dbReference type="EMBL" id="QSE98451.1"/>
    </source>
</evidence>
<evidence type="ECO:0000256" key="1">
    <source>
        <dbReference type="ARBA" id="ARBA00004141"/>
    </source>
</evidence>
<dbReference type="SMART" id="SM00089">
    <property type="entry name" value="PKD"/>
    <property type="match status" value="5"/>
</dbReference>
<keyword evidence="8" id="KW-1185">Reference proteome</keyword>
<keyword evidence="4" id="KW-1133">Transmembrane helix</keyword>
<dbReference type="Pfam" id="PF18911">
    <property type="entry name" value="PKD_4"/>
    <property type="match status" value="4"/>
</dbReference>
<feature type="domain" description="PKD" evidence="6">
    <location>
        <begin position="605"/>
        <end position="665"/>
    </location>
</feature>
<dbReference type="EMBL" id="CP070608">
    <property type="protein sequence ID" value="QSE98451.1"/>
    <property type="molecule type" value="Genomic_DNA"/>
</dbReference>
<protein>
    <submittedName>
        <fullName evidence="7">PKD domain-containing protein</fullName>
    </submittedName>
</protein>
<feature type="domain" description="PKD" evidence="6">
    <location>
        <begin position="442"/>
        <end position="489"/>
    </location>
</feature>
<dbReference type="PANTHER" id="PTHR46730:SF4">
    <property type="entry name" value="POLYCYSTIC KIDNEY DISEASE PROTEIN 1-LIKE 1"/>
    <property type="match status" value="1"/>
</dbReference>
<dbReference type="KEGG" id="fuv:JR347_05070"/>
<evidence type="ECO:0000256" key="2">
    <source>
        <dbReference type="ARBA" id="ARBA00022692"/>
    </source>
</evidence>
<dbReference type="GO" id="GO:0005886">
    <property type="term" value="C:plasma membrane"/>
    <property type="evidence" value="ECO:0007669"/>
    <property type="project" value="TreeGrafter"/>
</dbReference>
<dbReference type="AlphaFoldDB" id="A0A975A1L5"/>
<dbReference type="InterPro" id="IPR000601">
    <property type="entry name" value="PKD_dom"/>
</dbReference>
<dbReference type="Pfam" id="PF18962">
    <property type="entry name" value="Por_Secre_tail"/>
    <property type="match status" value="1"/>
</dbReference>
<dbReference type="PANTHER" id="PTHR46730">
    <property type="entry name" value="POLYCYSTIN-1"/>
    <property type="match status" value="1"/>
</dbReference>
<feature type="domain" description="PKD" evidence="6">
    <location>
        <begin position="699"/>
        <end position="748"/>
    </location>
</feature>
<dbReference type="InterPro" id="IPR022409">
    <property type="entry name" value="PKD/Chitinase_dom"/>
</dbReference>
<accession>A0A975A1L5</accession>
<feature type="domain" description="PKD" evidence="6">
    <location>
        <begin position="858"/>
        <end position="912"/>
    </location>
</feature>
<dbReference type="InterPro" id="IPR026444">
    <property type="entry name" value="Secre_tail"/>
</dbReference>
<sequence>MTINLSENILNLTSTLLLSLVVLNSYGQSVLDVTVNNSVCIEQQLNIENNSTGFTNYFWDFCIGDFNEEPIINSSSITGMNFGSGIELVEDQGNWFGFVLDRGAGFEVFRLDFGDSPLNDPIVTELNLTDGLFLKPPDDISVLKFNNVWHAVIGYRETGGEIIRLDFGPSLTNNNPVEINLGNFGYTTNAIRNVQLIDQSGDLVLMLAPNTGFSFWRINYGDSFDNEIDILTDVIKTTAPEADLNRLMGFDIKIINGDYILHCVTINAAKIMRLNFGSSLMNTPTWDAIYNFTGPSNSHDIDLVRDGSNFYGYVSNSSQSPKVFNFGDLTAVQQPAEISYSATIPTIDAIDVFRFDGRSFIYGVNNSVFNRIEHYYNCPVNLQTNAENEPEIFYNEEGSYEISLECTAPEGVSNFTETITVSPDIAPTISFANQTICQSSPIQFSSTTDGTGLTYTWDFGDGSPTSGDANPTHSYASAGEYEVKLSIEDGTCGNFTKQTITVYPEPAPDFTIPSGNICTNQNYLFTNDTPGNFDGLISYTWQLDGETVSTDEDLGLLFTSGGTKELKLIASIPGCDVEIAKNLTDIKEGSLSEFVFDDACIGELVQFTNQSIGAITDFNWDFGNGFSSTLENPQLEFADAGTFEVTLELTNADGCVTSDQQLITIHPLPEVNFESDLSCENLPTQFNDLSSVTLDNLNSWSWNFDDGSEPVTSQNTSHVFSENDNYDVKLIVGTTFGCLDSLTQTITVLEAPEAEFSFDKLCEDVVINFSDESIPLADEAITNWAWNIGGVFRGQQNPSYTFEEPIDYPVSLTITSENLCTSTIEKVISIPPSPSPSFIVEDNCTNELTRLIDVTEISGDEITSWSWTYDEQQLGTESSVENLFSDSGTYLVSMNLLTANGCEYEVSQNVEVFQAPQASFSPSTTFGAPELEVDFVNNSTGAITYRWDFMDGNTSEAINPTNNFTSIGEYDVQLIAINEQDCRDTVSQRISVLEPTLDLEITSLMLVERPNGDAISLTISNSGSIRHDSLLVTLDLGGEASFQQILRSELLPQETITRQLELGLTNRRLNYLCATVQSFYAIEEENSDNNNSCITYNNANLVTSLPYPNPSNGIVTIDLITTEEADVQIQIVNSQGHLISSFSDVKPRGNNNLVLDLSELSGGTYLIRLKLLGTEKLYRVMISN</sequence>
<keyword evidence="2" id="KW-0812">Transmembrane</keyword>
<dbReference type="RefSeq" id="WP_205722965.1">
    <property type="nucleotide sequence ID" value="NZ_CP070608.1"/>
</dbReference>
<keyword evidence="5" id="KW-0472">Membrane</keyword>
<proteinExistence type="predicted"/>
<evidence type="ECO:0000259" key="6">
    <source>
        <dbReference type="PROSITE" id="PS50093"/>
    </source>
</evidence>
<keyword evidence="3" id="KW-0677">Repeat</keyword>
<evidence type="ECO:0000256" key="5">
    <source>
        <dbReference type="ARBA" id="ARBA00023136"/>
    </source>
</evidence>
<dbReference type="NCBIfam" id="TIGR04183">
    <property type="entry name" value="Por_Secre_tail"/>
    <property type="match status" value="1"/>
</dbReference>
<evidence type="ECO:0000313" key="8">
    <source>
        <dbReference type="Proteomes" id="UP000662783"/>
    </source>
</evidence>
<evidence type="ECO:0000256" key="3">
    <source>
        <dbReference type="ARBA" id="ARBA00022737"/>
    </source>
</evidence>
<organism evidence="7 8">
    <name type="scientific">Fulvivirga lutea</name>
    <dbReference type="NCBI Taxonomy" id="2810512"/>
    <lineage>
        <taxon>Bacteria</taxon>
        <taxon>Pseudomonadati</taxon>
        <taxon>Bacteroidota</taxon>
        <taxon>Cytophagia</taxon>
        <taxon>Cytophagales</taxon>
        <taxon>Fulvivirgaceae</taxon>
        <taxon>Fulvivirga</taxon>
    </lineage>
</organism>
<evidence type="ECO:0000256" key="4">
    <source>
        <dbReference type="ARBA" id="ARBA00022989"/>
    </source>
</evidence>
<dbReference type="InterPro" id="IPR013783">
    <property type="entry name" value="Ig-like_fold"/>
</dbReference>
<gene>
    <name evidence="7" type="ORF">JR347_05070</name>
</gene>
<dbReference type="Proteomes" id="UP000662783">
    <property type="component" value="Chromosome"/>
</dbReference>
<name>A0A975A1L5_9BACT</name>
<comment type="subcellular location">
    <subcellularLocation>
        <location evidence="1">Membrane</location>
        <topology evidence="1">Multi-pass membrane protein</topology>
    </subcellularLocation>
</comment>
<dbReference type="Gene3D" id="2.60.40.10">
    <property type="entry name" value="Immunoglobulins"/>
    <property type="match status" value="6"/>
</dbReference>
<dbReference type="GO" id="GO:0005261">
    <property type="term" value="F:monoatomic cation channel activity"/>
    <property type="evidence" value="ECO:0007669"/>
    <property type="project" value="TreeGrafter"/>
</dbReference>
<dbReference type="GO" id="GO:0006816">
    <property type="term" value="P:calcium ion transport"/>
    <property type="evidence" value="ECO:0007669"/>
    <property type="project" value="TreeGrafter"/>
</dbReference>
<feature type="domain" description="PKD" evidence="6">
    <location>
        <begin position="937"/>
        <end position="999"/>
    </location>
</feature>
<dbReference type="InterPro" id="IPR035986">
    <property type="entry name" value="PKD_dom_sf"/>
</dbReference>
<dbReference type="CDD" id="cd00146">
    <property type="entry name" value="PKD"/>
    <property type="match status" value="5"/>
</dbReference>
<reference evidence="7" key="1">
    <citation type="submission" date="2021-02" db="EMBL/GenBank/DDBJ databases">
        <title>Fulvivirga sp. S481 isolated from sea water.</title>
        <authorList>
            <person name="Bae S.S."/>
            <person name="Baek K."/>
        </authorList>
    </citation>
    <scope>NUCLEOTIDE SEQUENCE</scope>
    <source>
        <strain evidence="7">S481</strain>
    </source>
</reference>
<dbReference type="SUPFAM" id="SSF49299">
    <property type="entry name" value="PKD domain"/>
    <property type="match status" value="6"/>
</dbReference>
<dbReference type="PROSITE" id="PS50093">
    <property type="entry name" value="PKD"/>
    <property type="match status" value="5"/>
</dbReference>